<evidence type="ECO:0000256" key="1">
    <source>
        <dbReference type="SAM" id="MobiDB-lite"/>
    </source>
</evidence>
<reference evidence="3 4" key="1">
    <citation type="journal article" date="2015" name="Fungal Genet. Biol.">
        <title>Evolution of novel wood decay mechanisms in Agaricales revealed by the genome sequences of Fistulina hepatica and Cylindrobasidium torrendii.</title>
        <authorList>
            <person name="Floudas D."/>
            <person name="Held B.W."/>
            <person name="Riley R."/>
            <person name="Nagy L.G."/>
            <person name="Koehler G."/>
            <person name="Ransdell A.S."/>
            <person name="Younus H."/>
            <person name="Chow J."/>
            <person name="Chiniquy J."/>
            <person name="Lipzen A."/>
            <person name="Tritt A."/>
            <person name="Sun H."/>
            <person name="Haridas S."/>
            <person name="LaButti K."/>
            <person name="Ohm R.A."/>
            <person name="Kues U."/>
            <person name="Blanchette R.A."/>
            <person name="Grigoriev I.V."/>
            <person name="Minto R.E."/>
            <person name="Hibbett D.S."/>
        </authorList>
    </citation>
    <scope>NUCLEOTIDE SEQUENCE [LARGE SCALE GENOMIC DNA]</scope>
    <source>
        <strain evidence="3 4">ATCC 64428</strain>
    </source>
</reference>
<organism evidence="3 4">
    <name type="scientific">Fistulina hepatica ATCC 64428</name>
    <dbReference type="NCBI Taxonomy" id="1128425"/>
    <lineage>
        <taxon>Eukaryota</taxon>
        <taxon>Fungi</taxon>
        <taxon>Dikarya</taxon>
        <taxon>Basidiomycota</taxon>
        <taxon>Agaricomycotina</taxon>
        <taxon>Agaricomycetes</taxon>
        <taxon>Agaricomycetidae</taxon>
        <taxon>Agaricales</taxon>
        <taxon>Fistulinaceae</taxon>
        <taxon>Fistulina</taxon>
    </lineage>
</organism>
<dbReference type="PROSITE" id="PS51038">
    <property type="entry name" value="BAH"/>
    <property type="match status" value="1"/>
</dbReference>
<dbReference type="GO" id="GO:0003682">
    <property type="term" value="F:chromatin binding"/>
    <property type="evidence" value="ECO:0007669"/>
    <property type="project" value="InterPro"/>
</dbReference>
<sequence length="188" mass="21522">MSSRSRKRKTQKDSPQSDPLPDTALDPRCIPSDTECSGERHIFTKNDVYGAYRSYDALACINGVNRISILPENFVPGDRIEDHQYWIGKIRDIRLERDEGQITQEPSDTTRVWLNVQWYYSPSDVKQAFGSLSTSATPPDARSTKEYFQMSTTSLQLRASTDVSGCIYMMKRTSLNEYLQTSFINDVR</sequence>
<accession>A0A0D7AFY5</accession>
<proteinExistence type="predicted"/>
<feature type="region of interest" description="Disordered" evidence="1">
    <location>
        <begin position="1"/>
        <end position="31"/>
    </location>
</feature>
<keyword evidence="4" id="KW-1185">Reference proteome</keyword>
<name>A0A0D7AFY5_9AGAR</name>
<dbReference type="Proteomes" id="UP000054144">
    <property type="component" value="Unassembled WGS sequence"/>
</dbReference>
<feature type="compositionally biased region" description="Basic residues" evidence="1">
    <location>
        <begin position="1"/>
        <end position="10"/>
    </location>
</feature>
<protein>
    <recommendedName>
        <fullName evidence="2">BAH domain-containing protein</fullName>
    </recommendedName>
</protein>
<dbReference type="InterPro" id="IPR001025">
    <property type="entry name" value="BAH_dom"/>
</dbReference>
<dbReference type="AlphaFoldDB" id="A0A0D7AFY5"/>
<feature type="domain" description="BAH" evidence="2">
    <location>
        <begin position="65"/>
        <end position="188"/>
    </location>
</feature>
<dbReference type="EMBL" id="KN881721">
    <property type="protein sequence ID" value="KIY49728.1"/>
    <property type="molecule type" value="Genomic_DNA"/>
</dbReference>
<gene>
    <name evidence="3" type="ORF">FISHEDRAFT_57988</name>
</gene>
<evidence type="ECO:0000259" key="2">
    <source>
        <dbReference type="PROSITE" id="PS51038"/>
    </source>
</evidence>
<evidence type="ECO:0000313" key="4">
    <source>
        <dbReference type="Proteomes" id="UP000054144"/>
    </source>
</evidence>
<dbReference type="OrthoDB" id="10259622at2759"/>
<evidence type="ECO:0000313" key="3">
    <source>
        <dbReference type="EMBL" id="KIY49728.1"/>
    </source>
</evidence>